<feature type="compositionally biased region" description="Polar residues" evidence="1">
    <location>
        <begin position="321"/>
        <end position="340"/>
    </location>
</feature>
<sequence length="353" mass="40220">MHTLLYIAVFLCPIIYTNGVCIQFNCSPLINITNTPYLNCELNWTEISKCINISTLIIRHSNIKDIGKQFHLFKNLEHLEMSHNKLNLLSDYFLHDATALVNLSLNENRLTFLPRNFLNNSKKIKFVNLEGNLLSSIPETIFHQNLSNLTVDCTCKVAQSISHACNNNTNCNHTFIQCKLGSTLFDLKEFLQECGSAKLMAIYIAVPIALLLLILGTVAYFMYTKIMTSTNLEDKGSPDKSPTHMQPRYTTTNNDSIQQTTTEFSCERREYENVMVAGPTKNNKIKPYEWHGPEPQGGKRNMEVEEGIYLESDVADGDQPIYSNTQPTYYSYTEPGTMNNEHTEEDVYILPDQ</sequence>
<protein>
    <submittedName>
        <fullName evidence="4">Uncharacterized protein</fullName>
    </submittedName>
</protein>
<feature type="signal peptide" evidence="3">
    <location>
        <begin position="1"/>
        <end position="19"/>
    </location>
</feature>
<keyword evidence="2" id="KW-1133">Transmembrane helix</keyword>
<evidence type="ECO:0000256" key="1">
    <source>
        <dbReference type="SAM" id="MobiDB-lite"/>
    </source>
</evidence>
<evidence type="ECO:0000256" key="2">
    <source>
        <dbReference type="SAM" id="Phobius"/>
    </source>
</evidence>
<dbReference type="EMBL" id="OW240916">
    <property type="protein sequence ID" value="CAH2293338.1"/>
    <property type="molecule type" value="Genomic_DNA"/>
</dbReference>
<evidence type="ECO:0000256" key="3">
    <source>
        <dbReference type="SAM" id="SignalP"/>
    </source>
</evidence>
<dbReference type="AlphaFoldDB" id="A0AAD1S828"/>
<evidence type="ECO:0000313" key="5">
    <source>
        <dbReference type="Proteomes" id="UP001295444"/>
    </source>
</evidence>
<gene>
    <name evidence="4" type="ORF">PECUL_23A043275</name>
</gene>
<feature type="chain" id="PRO_5042001781" evidence="3">
    <location>
        <begin position="20"/>
        <end position="353"/>
    </location>
</feature>
<dbReference type="PANTHER" id="PTHR20878">
    <property type="entry name" value="LEUCINE-RICH REPEAT CONTAINING PROTEIN 25"/>
    <property type="match status" value="1"/>
</dbReference>
<feature type="compositionally biased region" description="Basic and acidic residues" evidence="1">
    <location>
        <begin position="232"/>
        <end position="242"/>
    </location>
</feature>
<feature type="transmembrane region" description="Helical" evidence="2">
    <location>
        <begin position="200"/>
        <end position="223"/>
    </location>
</feature>
<dbReference type="Gene3D" id="3.80.10.10">
    <property type="entry name" value="Ribonuclease Inhibitor"/>
    <property type="match status" value="1"/>
</dbReference>
<dbReference type="InterPro" id="IPR039243">
    <property type="entry name" value="LRRC25"/>
</dbReference>
<accession>A0AAD1S828</accession>
<dbReference type="PANTHER" id="PTHR20878:SF0">
    <property type="entry name" value="LEUCINE-RICH REPEAT-CONTAINING PROTEIN 25"/>
    <property type="match status" value="1"/>
</dbReference>
<keyword evidence="2" id="KW-0472">Membrane</keyword>
<proteinExistence type="predicted"/>
<reference evidence="4" key="1">
    <citation type="submission" date="2022-03" db="EMBL/GenBank/DDBJ databases">
        <authorList>
            <person name="Alioto T."/>
            <person name="Alioto T."/>
            <person name="Gomez Garrido J."/>
        </authorList>
    </citation>
    <scope>NUCLEOTIDE SEQUENCE</scope>
</reference>
<name>A0AAD1S828_PELCU</name>
<organism evidence="4 5">
    <name type="scientific">Pelobates cultripes</name>
    <name type="common">Western spadefoot toad</name>
    <dbReference type="NCBI Taxonomy" id="61616"/>
    <lineage>
        <taxon>Eukaryota</taxon>
        <taxon>Metazoa</taxon>
        <taxon>Chordata</taxon>
        <taxon>Craniata</taxon>
        <taxon>Vertebrata</taxon>
        <taxon>Euteleostomi</taxon>
        <taxon>Amphibia</taxon>
        <taxon>Batrachia</taxon>
        <taxon>Anura</taxon>
        <taxon>Pelobatoidea</taxon>
        <taxon>Pelobatidae</taxon>
        <taxon>Pelobates</taxon>
    </lineage>
</organism>
<keyword evidence="5" id="KW-1185">Reference proteome</keyword>
<feature type="compositionally biased region" description="Polar residues" evidence="1">
    <location>
        <begin position="248"/>
        <end position="258"/>
    </location>
</feature>
<dbReference type="SUPFAM" id="SSF52058">
    <property type="entry name" value="L domain-like"/>
    <property type="match status" value="1"/>
</dbReference>
<feature type="region of interest" description="Disordered" evidence="1">
    <location>
        <begin position="313"/>
        <end position="341"/>
    </location>
</feature>
<evidence type="ECO:0000313" key="4">
    <source>
        <dbReference type="EMBL" id="CAH2293338.1"/>
    </source>
</evidence>
<keyword evidence="3" id="KW-0732">Signal</keyword>
<feature type="region of interest" description="Disordered" evidence="1">
    <location>
        <begin position="232"/>
        <end position="258"/>
    </location>
</feature>
<dbReference type="Proteomes" id="UP001295444">
    <property type="component" value="Chromosome 05"/>
</dbReference>
<keyword evidence="2" id="KW-0812">Transmembrane</keyword>
<dbReference type="InterPro" id="IPR032675">
    <property type="entry name" value="LRR_dom_sf"/>
</dbReference>